<dbReference type="PANTHER" id="PTHR33048:SF47">
    <property type="entry name" value="INTEGRAL MEMBRANE PROTEIN-RELATED"/>
    <property type="match status" value="1"/>
</dbReference>
<sequence>MRSIYDLFPPETDFCQLPSGVPPDGLVPDFSNASLKPVIISVSVILTTVATVLGLGRLYVNARKFTWSDFSRLFRHSWDMPLCWVKEEYQKLSYVWESLLNFSLFFAKTATLLLLLQLFSVSKAMKIAIWAGIACTFVIYTSGLAVNSYFAALYLGKTWDELIAEALGSTLFPLYWAVGQGAASTLLDVYILILPLPTIYRLNLCRRKKVQVAAVFLVALAAVVASATSLVYRVKSIQDENPDLMYDAGVLLLCKDGRFPHHMLGPGLCQIHARPRLGDADFESPPVVVGRQPHGSRSNMANRKQDPNQPRTGREKRPNYMEMGDTWLLNSGATADVEPVKQEPMASNGDADGLRMVKTFDVQHAPLTSLK</sequence>
<dbReference type="EMBL" id="AZNH01000023">
    <property type="protein sequence ID" value="KID86271.1"/>
    <property type="molecule type" value="Genomic_DNA"/>
</dbReference>
<comment type="caution">
    <text evidence="9">The sequence shown here is derived from an EMBL/GenBank/DDBJ whole genome shotgun (WGS) entry which is preliminary data.</text>
</comment>
<feature type="transmembrane region" description="Helical" evidence="7">
    <location>
        <begin position="94"/>
        <end position="116"/>
    </location>
</feature>
<dbReference type="GO" id="GO:0016020">
    <property type="term" value="C:membrane"/>
    <property type="evidence" value="ECO:0007669"/>
    <property type="project" value="UniProtKB-SubCell"/>
</dbReference>
<dbReference type="Pfam" id="PF20684">
    <property type="entry name" value="Fung_rhodopsin"/>
    <property type="match status" value="1"/>
</dbReference>
<dbReference type="AlphaFoldDB" id="A0A0B4H8Z9"/>
<evidence type="ECO:0000256" key="1">
    <source>
        <dbReference type="ARBA" id="ARBA00004141"/>
    </source>
</evidence>
<dbReference type="InterPro" id="IPR049326">
    <property type="entry name" value="Rhodopsin_dom_fungi"/>
</dbReference>
<feature type="transmembrane region" description="Helical" evidence="7">
    <location>
        <begin position="38"/>
        <end position="60"/>
    </location>
</feature>
<evidence type="ECO:0000313" key="10">
    <source>
        <dbReference type="Proteomes" id="UP000031192"/>
    </source>
</evidence>
<evidence type="ECO:0000256" key="4">
    <source>
        <dbReference type="ARBA" id="ARBA00023136"/>
    </source>
</evidence>
<dbReference type="PANTHER" id="PTHR33048">
    <property type="entry name" value="PTH11-LIKE INTEGRAL MEMBRANE PROTEIN (AFU_ORTHOLOGUE AFUA_5G11245)"/>
    <property type="match status" value="1"/>
</dbReference>
<accession>A0A0B4H8Z9</accession>
<feature type="domain" description="Rhodopsin" evidence="8">
    <location>
        <begin position="75"/>
        <end position="247"/>
    </location>
</feature>
<reference evidence="9 10" key="1">
    <citation type="journal article" date="2014" name="Proc. Natl. Acad. Sci. U.S.A.">
        <title>Trajectory and genomic determinants of fungal-pathogen speciation and host adaptation.</title>
        <authorList>
            <person name="Hu X."/>
            <person name="Xiao G."/>
            <person name="Zheng P."/>
            <person name="Shang Y."/>
            <person name="Su Y."/>
            <person name="Zhang X."/>
            <person name="Liu X."/>
            <person name="Zhan S."/>
            <person name="St Leger R.J."/>
            <person name="Wang C."/>
        </authorList>
    </citation>
    <scope>NUCLEOTIDE SEQUENCE [LARGE SCALE GENOMIC DNA]</scope>
    <source>
        <strain evidence="9 10">ARSEF 977</strain>
    </source>
</reference>
<comment type="similarity">
    <text evidence="5">Belongs to the SAT4 family.</text>
</comment>
<evidence type="ECO:0000256" key="2">
    <source>
        <dbReference type="ARBA" id="ARBA00022692"/>
    </source>
</evidence>
<comment type="subcellular location">
    <subcellularLocation>
        <location evidence="1">Membrane</location>
        <topology evidence="1">Multi-pass membrane protein</topology>
    </subcellularLocation>
</comment>
<feature type="transmembrane region" description="Helical" evidence="7">
    <location>
        <begin position="212"/>
        <end position="232"/>
    </location>
</feature>
<protein>
    <recommendedName>
        <fullName evidence="8">Rhodopsin domain-containing protein</fullName>
    </recommendedName>
</protein>
<evidence type="ECO:0000256" key="6">
    <source>
        <dbReference type="SAM" id="MobiDB-lite"/>
    </source>
</evidence>
<dbReference type="InterPro" id="IPR052337">
    <property type="entry name" value="SAT4-like"/>
</dbReference>
<keyword evidence="3 7" id="KW-1133">Transmembrane helix</keyword>
<dbReference type="Proteomes" id="UP000031192">
    <property type="component" value="Unassembled WGS sequence"/>
</dbReference>
<dbReference type="HOGENOM" id="CLU_028200_12_8_1"/>
<keyword evidence="10" id="KW-1185">Reference proteome</keyword>
<evidence type="ECO:0000256" key="7">
    <source>
        <dbReference type="SAM" id="Phobius"/>
    </source>
</evidence>
<evidence type="ECO:0000259" key="8">
    <source>
        <dbReference type="Pfam" id="PF20684"/>
    </source>
</evidence>
<keyword evidence="4 7" id="KW-0472">Membrane</keyword>
<name>A0A0B4H8Z9_METGA</name>
<feature type="region of interest" description="Disordered" evidence="6">
    <location>
        <begin position="287"/>
        <end position="319"/>
    </location>
</feature>
<proteinExistence type="inferred from homology"/>
<organism evidence="9 10">
    <name type="scientific">Metarhizium guizhouense (strain ARSEF 977)</name>
    <dbReference type="NCBI Taxonomy" id="1276136"/>
    <lineage>
        <taxon>Eukaryota</taxon>
        <taxon>Fungi</taxon>
        <taxon>Dikarya</taxon>
        <taxon>Ascomycota</taxon>
        <taxon>Pezizomycotina</taxon>
        <taxon>Sordariomycetes</taxon>
        <taxon>Hypocreomycetidae</taxon>
        <taxon>Hypocreales</taxon>
        <taxon>Clavicipitaceae</taxon>
        <taxon>Metarhizium</taxon>
    </lineage>
</organism>
<evidence type="ECO:0000313" key="9">
    <source>
        <dbReference type="EMBL" id="KID86271.1"/>
    </source>
</evidence>
<dbReference type="OrthoDB" id="5329176at2759"/>
<evidence type="ECO:0000256" key="5">
    <source>
        <dbReference type="ARBA" id="ARBA00038359"/>
    </source>
</evidence>
<feature type="transmembrane region" description="Helical" evidence="7">
    <location>
        <begin position="174"/>
        <end position="200"/>
    </location>
</feature>
<gene>
    <name evidence="9" type="ORF">MGU_06704</name>
</gene>
<feature type="compositionally biased region" description="Polar residues" evidence="6">
    <location>
        <begin position="295"/>
        <end position="311"/>
    </location>
</feature>
<keyword evidence="2 7" id="KW-0812">Transmembrane</keyword>
<feature type="transmembrane region" description="Helical" evidence="7">
    <location>
        <begin position="128"/>
        <end position="154"/>
    </location>
</feature>
<evidence type="ECO:0000256" key="3">
    <source>
        <dbReference type="ARBA" id="ARBA00022989"/>
    </source>
</evidence>